<dbReference type="InterPro" id="IPR036390">
    <property type="entry name" value="WH_DNA-bd_sf"/>
</dbReference>
<dbReference type="PANTHER" id="PTHR33164:SF99">
    <property type="entry name" value="MARR FAMILY REGULATORY PROTEIN"/>
    <property type="match status" value="1"/>
</dbReference>
<dbReference type="Pfam" id="PF12802">
    <property type="entry name" value="MarR_2"/>
    <property type="match status" value="1"/>
</dbReference>
<dbReference type="PRINTS" id="PR00598">
    <property type="entry name" value="HTHMARR"/>
</dbReference>
<sequence>MTSEGKPFRWLDDDEQRAWRAYLAASARLQQRLDRDLQQKSGMPHAYYMILAMLSEAPDRGMRMTDLADLLSSSPSRLSHAIRKLVELGWIRRDDDPNDGRVTWACLTDDGMRVLVEAAPEHVTTVVDALFDRLTPEQVEQLREISSAMLQDRAALQD</sequence>
<dbReference type="InterPro" id="IPR036388">
    <property type="entry name" value="WH-like_DNA-bd_sf"/>
</dbReference>
<evidence type="ECO:0000259" key="1">
    <source>
        <dbReference type="PROSITE" id="PS50995"/>
    </source>
</evidence>
<dbReference type="InterPro" id="IPR000835">
    <property type="entry name" value="HTH_MarR-typ"/>
</dbReference>
<dbReference type="SMART" id="SM00347">
    <property type="entry name" value="HTH_MARR"/>
    <property type="match status" value="1"/>
</dbReference>
<protein>
    <submittedName>
        <fullName evidence="2">MarR family transcriptional regulator</fullName>
    </submittedName>
</protein>
<proteinExistence type="predicted"/>
<dbReference type="Proteomes" id="UP001501004">
    <property type="component" value="Unassembled WGS sequence"/>
</dbReference>
<dbReference type="PROSITE" id="PS50995">
    <property type="entry name" value="HTH_MARR_2"/>
    <property type="match status" value="1"/>
</dbReference>
<name>A0ABP7FWT8_9MICO</name>
<dbReference type="RefSeq" id="WP_344757058.1">
    <property type="nucleotide sequence ID" value="NZ_BAABAE010000003.1"/>
</dbReference>
<reference evidence="3" key="1">
    <citation type="journal article" date="2019" name="Int. J. Syst. Evol. Microbiol.">
        <title>The Global Catalogue of Microorganisms (GCM) 10K type strain sequencing project: providing services to taxonomists for standard genome sequencing and annotation.</title>
        <authorList>
            <consortium name="The Broad Institute Genomics Platform"/>
            <consortium name="The Broad Institute Genome Sequencing Center for Infectious Disease"/>
            <person name="Wu L."/>
            <person name="Ma J."/>
        </authorList>
    </citation>
    <scope>NUCLEOTIDE SEQUENCE [LARGE SCALE GENOMIC DNA]</scope>
    <source>
        <strain evidence="3">JCM 16949</strain>
    </source>
</reference>
<dbReference type="SUPFAM" id="SSF46785">
    <property type="entry name" value="Winged helix' DNA-binding domain"/>
    <property type="match status" value="1"/>
</dbReference>
<dbReference type="InterPro" id="IPR039422">
    <property type="entry name" value="MarR/SlyA-like"/>
</dbReference>
<evidence type="ECO:0000313" key="3">
    <source>
        <dbReference type="Proteomes" id="UP001501004"/>
    </source>
</evidence>
<comment type="caution">
    <text evidence="2">The sequence shown here is derived from an EMBL/GenBank/DDBJ whole genome shotgun (WGS) entry which is preliminary data.</text>
</comment>
<evidence type="ECO:0000313" key="2">
    <source>
        <dbReference type="EMBL" id="GAA3748102.1"/>
    </source>
</evidence>
<gene>
    <name evidence="2" type="ORF">GCM10022239_24460</name>
</gene>
<dbReference type="EMBL" id="BAABAE010000003">
    <property type="protein sequence ID" value="GAA3748102.1"/>
    <property type="molecule type" value="Genomic_DNA"/>
</dbReference>
<organism evidence="2 3">
    <name type="scientific">Leifsonella bigeumensis</name>
    <dbReference type="NCBI Taxonomy" id="433643"/>
    <lineage>
        <taxon>Bacteria</taxon>
        <taxon>Bacillati</taxon>
        <taxon>Actinomycetota</taxon>
        <taxon>Actinomycetes</taxon>
        <taxon>Micrococcales</taxon>
        <taxon>Microbacteriaceae</taxon>
        <taxon>Leifsonella</taxon>
    </lineage>
</organism>
<feature type="domain" description="HTH marR-type" evidence="1">
    <location>
        <begin position="15"/>
        <end position="151"/>
    </location>
</feature>
<accession>A0ABP7FWT8</accession>
<keyword evidence="3" id="KW-1185">Reference proteome</keyword>
<dbReference type="Gene3D" id="1.10.10.10">
    <property type="entry name" value="Winged helix-like DNA-binding domain superfamily/Winged helix DNA-binding domain"/>
    <property type="match status" value="1"/>
</dbReference>
<dbReference type="PANTHER" id="PTHR33164">
    <property type="entry name" value="TRANSCRIPTIONAL REGULATOR, MARR FAMILY"/>
    <property type="match status" value="1"/>
</dbReference>